<feature type="transmembrane region" description="Helical" evidence="1">
    <location>
        <begin position="43"/>
        <end position="63"/>
    </location>
</feature>
<feature type="transmembrane region" description="Helical" evidence="1">
    <location>
        <begin position="14"/>
        <end position="31"/>
    </location>
</feature>
<organism evidence="2 3">
    <name type="scientific">Planococcus notacanthi</name>
    <dbReference type="NCBI Taxonomy" id="3035188"/>
    <lineage>
        <taxon>Bacteria</taxon>
        <taxon>Bacillati</taxon>
        <taxon>Bacillota</taxon>
        <taxon>Bacilli</taxon>
        <taxon>Bacillales</taxon>
        <taxon>Caryophanaceae</taxon>
        <taxon>Planococcus</taxon>
    </lineage>
</organism>
<evidence type="ECO:0000313" key="2">
    <source>
        <dbReference type="EMBL" id="MDN3427434.1"/>
    </source>
</evidence>
<evidence type="ECO:0000313" key="3">
    <source>
        <dbReference type="Proteomes" id="UP001225873"/>
    </source>
</evidence>
<comment type="caution">
    <text evidence="2">The sequence shown here is derived from an EMBL/GenBank/DDBJ whole genome shotgun (WGS) entry which is preliminary data.</text>
</comment>
<protein>
    <recommendedName>
        <fullName evidence="4">DUF3311 domain-containing protein</fullName>
    </recommendedName>
</protein>
<dbReference type="RefSeq" id="WP_290214797.1">
    <property type="nucleotide sequence ID" value="NZ_JASDCQ010000002.1"/>
</dbReference>
<dbReference type="EMBL" id="JASDCQ010000002">
    <property type="protein sequence ID" value="MDN3427434.1"/>
    <property type="molecule type" value="Genomic_DNA"/>
</dbReference>
<accession>A0ABT7ZJV5</accession>
<keyword evidence="3" id="KW-1185">Reference proteome</keyword>
<proteinExistence type="predicted"/>
<gene>
    <name evidence="2" type="ORF">QMA01_09030</name>
</gene>
<reference evidence="2 3" key="1">
    <citation type="submission" date="2023-03" db="EMBL/GenBank/DDBJ databases">
        <authorList>
            <person name="Uniacke-Lowe S."/>
            <person name="Ross P."/>
            <person name="Hill C."/>
        </authorList>
    </citation>
    <scope>NUCLEOTIDE SEQUENCE [LARGE SCALE GENOMIC DNA]</scope>
    <source>
        <strain evidence="2 3">APC 4016</strain>
    </source>
</reference>
<keyword evidence="1" id="KW-0812">Transmembrane</keyword>
<name>A0ABT7ZJV5_9BACL</name>
<keyword evidence="1" id="KW-0472">Membrane</keyword>
<keyword evidence="1" id="KW-1133">Transmembrane helix</keyword>
<evidence type="ECO:0008006" key="4">
    <source>
        <dbReference type="Google" id="ProtNLM"/>
    </source>
</evidence>
<sequence>MDHKSIKEPIRKKWIWVVLVLIVLGNVPWYMPVGSYEPLILGIPYWAWIIVGFSLLLCAYLSWATLKQWNIVEDEEEEEKRGKLNE</sequence>
<evidence type="ECO:0000256" key="1">
    <source>
        <dbReference type="SAM" id="Phobius"/>
    </source>
</evidence>
<dbReference type="Proteomes" id="UP001225873">
    <property type="component" value="Unassembled WGS sequence"/>
</dbReference>